<evidence type="ECO:0008006" key="15">
    <source>
        <dbReference type="Google" id="ProtNLM"/>
    </source>
</evidence>
<evidence type="ECO:0000256" key="3">
    <source>
        <dbReference type="ARBA" id="ARBA00004406"/>
    </source>
</evidence>
<comment type="subcellular location">
    <subcellularLocation>
        <location evidence="3">Endoplasmic reticulum membrane</location>
        <topology evidence="3">Peripheral membrane protein</topology>
    </subcellularLocation>
    <subcellularLocation>
        <location evidence="2">Microsome membrane</location>
        <topology evidence="2">Peripheral membrane protein</topology>
    </subcellularLocation>
</comment>
<dbReference type="InterPro" id="IPR036396">
    <property type="entry name" value="Cyt_P450_sf"/>
</dbReference>
<evidence type="ECO:0000313" key="14">
    <source>
        <dbReference type="Proteomes" id="UP000694406"/>
    </source>
</evidence>
<evidence type="ECO:0000256" key="11">
    <source>
        <dbReference type="ARBA" id="ARBA00023033"/>
    </source>
</evidence>
<dbReference type="Proteomes" id="UP000694406">
    <property type="component" value="Unplaced"/>
</dbReference>
<dbReference type="GO" id="GO:0016712">
    <property type="term" value="F:oxidoreductase activity, acting on paired donors, with incorporation or reduction of molecular oxygen, reduced flavin or flavoprotein as one donor, and incorporation of one atom of oxygen"/>
    <property type="evidence" value="ECO:0007669"/>
    <property type="project" value="TreeGrafter"/>
</dbReference>
<organism evidence="13 14">
    <name type="scientific">Laticauda laticaudata</name>
    <name type="common">Blue-ringed sea krait</name>
    <name type="synonym">Blue-lipped sea krait</name>
    <dbReference type="NCBI Taxonomy" id="8630"/>
    <lineage>
        <taxon>Eukaryota</taxon>
        <taxon>Metazoa</taxon>
        <taxon>Chordata</taxon>
        <taxon>Craniata</taxon>
        <taxon>Vertebrata</taxon>
        <taxon>Euteleostomi</taxon>
        <taxon>Lepidosauria</taxon>
        <taxon>Squamata</taxon>
        <taxon>Bifurcata</taxon>
        <taxon>Unidentata</taxon>
        <taxon>Episquamata</taxon>
        <taxon>Toxicofera</taxon>
        <taxon>Serpentes</taxon>
        <taxon>Colubroidea</taxon>
        <taxon>Elapidae</taxon>
        <taxon>Laticaudinae</taxon>
        <taxon>Laticauda</taxon>
    </lineage>
</organism>
<dbReference type="GO" id="GO:0020037">
    <property type="term" value="F:heme binding"/>
    <property type="evidence" value="ECO:0007669"/>
    <property type="project" value="InterPro"/>
</dbReference>
<dbReference type="PANTHER" id="PTHR24300:SF424">
    <property type="entry name" value="CYTOCHROME P450"/>
    <property type="match status" value="1"/>
</dbReference>
<keyword evidence="8" id="KW-0492">Microsome</keyword>
<dbReference type="GO" id="GO:0006805">
    <property type="term" value="P:xenobiotic metabolic process"/>
    <property type="evidence" value="ECO:0007669"/>
    <property type="project" value="TreeGrafter"/>
</dbReference>
<evidence type="ECO:0000256" key="9">
    <source>
        <dbReference type="ARBA" id="ARBA00023002"/>
    </source>
</evidence>
<dbReference type="GO" id="GO:0005789">
    <property type="term" value="C:endoplasmic reticulum membrane"/>
    <property type="evidence" value="ECO:0007669"/>
    <property type="project" value="UniProtKB-SubCell"/>
</dbReference>
<dbReference type="SUPFAM" id="SSF48264">
    <property type="entry name" value="Cytochrome P450"/>
    <property type="match status" value="1"/>
</dbReference>
<keyword evidence="14" id="KW-1185">Reference proteome</keyword>
<dbReference type="Ensembl" id="ENSLLTT00000020697.1">
    <property type="protein sequence ID" value="ENSLLTP00000019955.1"/>
    <property type="gene ID" value="ENSLLTG00000014469.1"/>
</dbReference>
<keyword evidence="6" id="KW-0479">Metal-binding</keyword>
<comment type="cofactor">
    <cofactor evidence="1">
        <name>heme</name>
        <dbReference type="ChEBI" id="CHEBI:30413"/>
    </cofactor>
</comment>
<dbReference type="AlphaFoldDB" id="A0A8C5SMV3"/>
<keyword evidence="11" id="KW-0503">Monooxygenase</keyword>
<reference evidence="13" key="1">
    <citation type="submission" date="2025-08" db="UniProtKB">
        <authorList>
            <consortium name="Ensembl"/>
        </authorList>
    </citation>
    <scope>IDENTIFICATION</scope>
</reference>
<dbReference type="GO" id="GO:0005506">
    <property type="term" value="F:iron ion binding"/>
    <property type="evidence" value="ECO:0007669"/>
    <property type="project" value="InterPro"/>
</dbReference>
<proteinExistence type="inferred from homology"/>
<evidence type="ECO:0000256" key="6">
    <source>
        <dbReference type="ARBA" id="ARBA00022723"/>
    </source>
</evidence>
<dbReference type="InterPro" id="IPR002401">
    <property type="entry name" value="Cyt_P450_E_grp-I"/>
</dbReference>
<keyword evidence="9" id="KW-0560">Oxidoreductase</keyword>
<evidence type="ECO:0000256" key="2">
    <source>
        <dbReference type="ARBA" id="ARBA00004174"/>
    </source>
</evidence>
<evidence type="ECO:0000256" key="5">
    <source>
        <dbReference type="ARBA" id="ARBA00022617"/>
    </source>
</evidence>
<dbReference type="GO" id="GO:0019373">
    <property type="term" value="P:epoxygenase P450 pathway"/>
    <property type="evidence" value="ECO:0007669"/>
    <property type="project" value="TreeGrafter"/>
</dbReference>
<evidence type="ECO:0000313" key="13">
    <source>
        <dbReference type="Ensembl" id="ENSLLTP00000019955.1"/>
    </source>
</evidence>
<evidence type="ECO:0000256" key="4">
    <source>
        <dbReference type="ARBA" id="ARBA00010617"/>
    </source>
</evidence>
<protein>
    <recommendedName>
        <fullName evidence="15">Cytochrome P450</fullName>
    </recommendedName>
</protein>
<dbReference type="PANTHER" id="PTHR24300">
    <property type="entry name" value="CYTOCHROME P450 508A4-RELATED"/>
    <property type="match status" value="1"/>
</dbReference>
<dbReference type="PRINTS" id="PR00385">
    <property type="entry name" value="P450"/>
</dbReference>
<dbReference type="GeneTree" id="ENSGT00940000162064"/>
<dbReference type="Pfam" id="PF00067">
    <property type="entry name" value="p450"/>
    <property type="match status" value="2"/>
</dbReference>
<dbReference type="FunFam" id="1.10.630.10:FF:000238">
    <property type="entry name" value="Cytochrome P450 2A6"/>
    <property type="match status" value="1"/>
</dbReference>
<evidence type="ECO:0000256" key="10">
    <source>
        <dbReference type="ARBA" id="ARBA00023004"/>
    </source>
</evidence>
<reference evidence="13" key="2">
    <citation type="submission" date="2025-09" db="UniProtKB">
        <authorList>
            <consortium name="Ensembl"/>
        </authorList>
    </citation>
    <scope>IDENTIFICATION</scope>
</reference>
<accession>A0A8C5SMV3</accession>
<keyword evidence="7" id="KW-0256">Endoplasmic reticulum</keyword>
<name>A0A8C5SMV3_LATLA</name>
<dbReference type="InterPro" id="IPR001128">
    <property type="entry name" value="Cyt_P450"/>
</dbReference>
<sequence length="509" mass="57352">MNLSNLFFVLPNDRHERPPGPTPLPILGNFLQLDRKNLVQSLMEYGPVFTVFLGLQRVVVLCGYQAVKEALVDQAEEFSGRGQLPAFSKDFNHHGEGWIVFANGQRWQQLRRFSLTTLRNFGMGKRSIEERIQEEAQCLVEELRKAEGTPFDPTFLLNHTVSNVICSIVFGKRFEYSDEKFLRLNKLITERFCVASSTEIMEKIPGVHHAGHRCSQQIIGFIKERIQMQQEKHNPDSEFCMENLVMATFNLFFAGTETISTTLRFGFLILMKHPQVQVIGAGRCPSADDRRQMPYMEAVLHEIQRFSDILPMSLPHALTQDTHFRGYAIPKVRLRAQQQAGCLSGTLPSITAFGVCPWLWDGAFVPEPPRPTGLAMPILHAPVPAGLCLAVTEERGKEKLIPEFQPNLVQWDGQQKVLWVEDMLKQRFCSGRIVGIPFGYHQAKFLRPPALDSTTEMPLNPSFPSGNAGTSFWASLLASVSTFPPAPPAWMFLPGDLHLPSTQHGALRC</sequence>
<comment type="similarity">
    <text evidence="4">Belongs to the cytochrome P450 family.</text>
</comment>
<evidence type="ECO:0000256" key="1">
    <source>
        <dbReference type="ARBA" id="ARBA00001971"/>
    </source>
</evidence>
<dbReference type="Gene3D" id="1.10.630.10">
    <property type="entry name" value="Cytochrome P450"/>
    <property type="match status" value="1"/>
</dbReference>
<keyword evidence="10" id="KW-0408">Iron</keyword>
<evidence type="ECO:0000256" key="12">
    <source>
        <dbReference type="ARBA" id="ARBA00023136"/>
    </source>
</evidence>
<keyword evidence="5" id="KW-0349">Heme</keyword>
<dbReference type="GO" id="GO:0008392">
    <property type="term" value="F:arachidonate epoxygenase activity"/>
    <property type="evidence" value="ECO:0007669"/>
    <property type="project" value="TreeGrafter"/>
</dbReference>
<dbReference type="PRINTS" id="PR00463">
    <property type="entry name" value="EP450I"/>
</dbReference>
<evidence type="ECO:0000256" key="7">
    <source>
        <dbReference type="ARBA" id="ARBA00022824"/>
    </source>
</evidence>
<evidence type="ECO:0000256" key="8">
    <source>
        <dbReference type="ARBA" id="ARBA00022848"/>
    </source>
</evidence>
<keyword evidence="12" id="KW-0472">Membrane</keyword>
<dbReference type="InterPro" id="IPR050182">
    <property type="entry name" value="Cytochrome_P450_fam2"/>
</dbReference>